<dbReference type="AlphaFoldDB" id="J9C9S9"/>
<dbReference type="InterPro" id="IPR050644">
    <property type="entry name" value="PG_Glycine_Bridge_Synth"/>
</dbReference>
<dbReference type="PANTHER" id="PTHR36174">
    <property type="entry name" value="LIPID II:GLYCINE GLYCYLTRANSFERASE"/>
    <property type="match status" value="1"/>
</dbReference>
<proteinExistence type="inferred from homology"/>
<dbReference type="EMBL" id="AMCI01005171">
    <property type="protein sequence ID" value="EJW96650.1"/>
    <property type="molecule type" value="Genomic_DNA"/>
</dbReference>
<dbReference type="GO" id="GO:0009252">
    <property type="term" value="P:peptidoglycan biosynthetic process"/>
    <property type="evidence" value="ECO:0007669"/>
    <property type="project" value="UniProtKB-KW"/>
</dbReference>
<keyword evidence="5" id="KW-0012">Acyltransferase</keyword>
<name>J9C9S9_9ZZZZ</name>
<organism evidence="8">
    <name type="scientific">gut metagenome</name>
    <dbReference type="NCBI Taxonomy" id="749906"/>
    <lineage>
        <taxon>unclassified sequences</taxon>
        <taxon>metagenomes</taxon>
        <taxon>organismal metagenomes</taxon>
    </lineage>
</organism>
<dbReference type="Gene3D" id="3.40.630.30">
    <property type="match status" value="1"/>
</dbReference>
<dbReference type="SUPFAM" id="SSF55729">
    <property type="entry name" value="Acyl-CoA N-acyltransferases (Nat)"/>
    <property type="match status" value="1"/>
</dbReference>
<keyword evidence="6" id="KW-0961">Cell wall biogenesis/degradation</keyword>
<keyword evidence="2" id="KW-0808">Transferase</keyword>
<keyword evidence="4" id="KW-0573">Peptidoglycan synthesis</keyword>
<dbReference type="InterPro" id="IPR016181">
    <property type="entry name" value="Acyl_CoA_acyltransferase"/>
</dbReference>
<accession>J9C9S9</accession>
<dbReference type="InterPro" id="IPR038740">
    <property type="entry name" value="BioF2-like_GNAT_dom"/>
</dbReference>
<dbReference type="GO" id="GO:0016755">
    <property type="term" value="F:aminoacyltransferase activity"/>
    <property type="evidence" value="ECO:0007669"/>
    <property type="project" value="InterPro"/>
</dbReference>
<reference evidence="8" key="1">
    <citation type="journal article" date="2012" name="PLoS ONE">
        <title>Gene sets for utilization of primary and secondary nutrition supplies in the distal gut of endangered iberian lynx.</title>
        <authorList>
            <person name="Alcaide M."/>
            <person name="Messina E."/>
            <person name="Richter M."/>
            <person name="Bargiela R."/>
            <person name="Peplies J."/>
            <person name="Huws S.A."/>
            <person name="Newbold C.J."/>
            <person name="Golyshin P.N."/>
            <person name="Simon M.A."/>
            <person name="Lopez G."/>
            <person name="Yakimov M.M."/>
            <person name="Ferrer M."/>
        </authorList>
    </citation>
    <scope>NUCLEOTIDE SEQUENCE</scope>
</reference>
<evidence type="ECO:0000256" key="5">
    <source>
        <dbReference type="ARBA" id="ARBA00023315"/>
    </source>
</evidence>
<dbReference type="InterPro" id="IPR003447">
    <property type="entry name" value="FEMABX"/>
</dbReference>
<evidence type="ECO:0000256" key="3">
    <source>
        <dbReference type="ARBA" id="ARBA00022960"/>
    </source>
</evidence>
<dbReference type="GO" id="GO:0071555">
    <property type="term" value="P:cell wall organization"/>
    <property type="evidence" value="ECO:0007669"/>
    <property type="project" value="UniProtKB-KW"/>
</dbReference>
<evidence type="ECO:0000256" key="6">
    <source>
        <dbReference type="ARBA" id="ARBA00023316"/>
    </source>
</evidence>
<dbReference type="Pfam" id="PF13480">
    <property type="entry name" value="Acetyltransf_6"/>
    <property type="match status" value="1"/>
</dbReference>
<dbReference type="PANTHER" id="PTHR36174:SF1">
    <property type="entry name" value="LIPID II:GLYCINE GLYCYLTRANSFERASE"/>
    <property type="match status" value="1"/>
</dbReference>
<dbReference type="PROSITE" id="PS51191">
    <property type="entry name" value="FEMABX"/>
    <property type="match status" value="1"/>
</dbReference>
<gene>
    <name evidence="8" type="ORF">EVA_15230</name>
</gene>
<comment type="similarity">
    <text evidence="1">Belongs to the FemABX family.</text>
</comment>
<evidence type="ECO:0000256" key="1">
    <source>
        <dbReference type="ARBA" id="ARBA00009943"/>
    </source>
</evidence>
<evidence type="ECO:0000256" key="2">
    <source>
        <dbReference type="ARBA" id="ARBA00022679"/>
    </source>
</evidence>
<evidence type="ECO:0000256" key="4">
    <source>
        <dbReference type="ARBA" id="ARBA00022984"/>
    </source>
</evidence>
<evidence type="ECO:0000259" key="7">
    <source>
        <dbReference type="Pfam" id="PF13480"/>
    </source>
</evidence>
<dbReference type="GO" id="GO:0008360">
    <property type="term" value="P:regulation of cell shape"/>
    <property type="evidence" value="ECO:0007669"/>
    <property type="project" value="UniProtKB-KW"/>
</dbReference>
<comment type="caution">
    <text evidence="8">The sequence shown here is derived from an EMBL/GenBank/DDBJ whole genome shotgun (WGS) entry which is preliminary data.</text>
</comment>
<feature type="domain" description="BioF2-like acetyltransferase" evidence="7">
    <location>
        <begin position="157"/>
        <end position="287"/>
    </location>
</feature>
<protein>
    <recommendedName>
        <fullName evidence="7">BioF2-like acetyltransferase domain-containing protein</fullName>
    </recommendedName>
</protein>
<keyword evidence="3" id="KW-0133">Cell shape</keyword>
<sequence length="326" mass="38665">MPIRLRTYRRGDALPALPGNRIFHSSELFHVYEMTRGYDPLLLVAYDNERPVAKLLAVVRKSVRWFPPAWIHRCEIYGNGEYFDDTWNKETLFAEMLEHLTQECLPKSFLIEFRNLDNPLFGYKAFRENRYFALNWLRVHNSLHSRSPQARLSLSRKRQIQKALQHGATLEIADNEKDIQAFARMLKKAYSAQVRKHFPDVNFFRLLAWLNPDKELAKIFLVKYKQKIIGGSICVFSNDTAYLLFSGGMRKTYARLYPGILAVWAPLTYAYEQGYDHLEFMDAGLPFQKFGYRDFILRFGGKQSSTRRWFRFRWNWLNALCRQIYQ</sequence>
<evidence type="ECO:0000313" key="8">
    <source>
        <dbReference type="EMBL" id="EJW96650.1"/>
    </source>
</evidence>